<name>A0A1X0C231_MYCCF</name>
<dbReference type="OrthoDB" id="4734645at2"/>
<organism evidence="1 2">
    <name type="scientific">Mycolicibacterium celeriflavum</name>
    <name type="common">Mycobacterium celeriflavum</name>
    <dbReference type="NCBI Taxonomy" id="1249101"/>
    <lineage>
        <taxon>Bacteria</taxon>
        <taxon>Bacillati</taxon>
        <taxon>Actinomycetota</taxon>
        <taxon>Actinomycetes</taxon>
        <taxon>Mycobacteriales</taxon>
        <taxon>Mycobacteriaceae</taxon>
        <taxon>Mycolicibacterium</taxon>
    </lineage>
</organism>
<keyword evidence="2" id="KW-1185">Reference proteome</keyword>
<dbReference type="EMBL" id="AP022591">
    <property type="protein sequence ID" value="BBY45246.1"/>
    <property type="molecule type" value="Genomic_DNA"/>
</dbReference>
<evidence type="ECO:0000313" key="1">
    <source>
        <dbReference type="EMBL" id="BBY45246.1"/>
    </source>
</evidence>
<accession>A0A1X0C231</accession>
<dbReference type="STRING" id="1249101.BST21_04245"/>
<dbReference type="Proteomes" id="UP000466431">
    <property type="component" value="Chromosome"/>
</dbReference>
<reference evidence="1 2" key="1">
    <citation type="journal article" date="2019" name="Emerg. Microbes Infect.">
        <title>Comprehensive subspecies identification of 175 nontuberculous mycobacteria species based on 7547 genomic profiles.</title>
        <authorList>
            <person name="Matsumoto Y."/>
            <person name="Kinjo T."/>
            <person name="Motooka D."/>
            <person name="Nabeya D."/>
            <person name="Jung N."/>
            <person name="Uechi K."/>
            <person name="Horii T."/>
            <person name="Iida T."/>
            <person name="Fujita J."/>
            <person name="Nakamura S."/>
        </authorList>
    </citation>
    <scope>NUCLEOTIDE SEQUENCE [LARGE SCALE GENOMIC DNA]</scope>
    <source>
        <strain evidence="1 2">JCM 18439</strain>
    </source>
</reference>
<gene>
    <name evidence="1" type="ORF">MCEL_35410</name>
</gene>
<dbReference type="KEGG" id="mcee:MCEL_35410"/>
<protein>
    <submittedName>
        <fullName evidence="1">Uncharacterized protein</fullName>
    </submittedName>
</protein>
<dbReference type="AlphaFoldDB" id="A0A1X0C231"/>
<sequence>MAIGVVVVAIVALVYSQLQQPPQECRPVLDLLEFNKSQNELISSKSEDAQGPPTAAEQIAYQQWADGLAERARNVDAPELRFTAMDLADLAGTFVQKMPEARSAVESRAPGAPAPQIYYEMSAIDSQIQRKLAELTEACSN</sequence>
<evidence type="ECO:0000313" key="2">
    <source>
        <dbReference type="Proteomes" id="UP000466431"/>
    </source>
</evidence>
<proteinExistence type="predicted"/>